<dbReference type="OrthoDB" id="2004788at2"/>
<dbReference type="PANTHER" id="PTHR30231:SF4">
    <property type="entry name" value="PROTEIN NEN2"/>
    <property type="match status" value="1"/>
</dbReference>
<evidence type="ECO:0000256" key="2">
    <source>
        <dbReference type="ARBA" id="ARBA00022801"/>
    </source>
</evidence>
<dbReference type="EC" id="2.7.7.7" evidence="5"/>
<dbReference type="SMART" id="SM00479">
    <property type="entry name" value="EXOIII"/>
    <property type="match status" value="1"/>
</dbReference>
<dbReference type="Proteomes" id="UP000294844">
    <property type="component" value="Unassembled WGS sequence"/>
</dbReference>
<feature type="domain" description="Exonuclease" evidence="4">
    <location>
        <begin position="68"/>
        <end position="224"/>
    </location>
</feature>
<dbReference type="SUPFAM" id="SSF53098">
    <property type="entry name" value="Ribonuclease H-like"/>
    <property type="match status" value="1"/>
</dbReference>
<proteinExistence type="predicted"/>
<dbReference type="InterPro" id="IPR036397">
    <property type="entry name" value="RNaseH_sf"/>
</dbReference>
<keyword evidence="5" id="KW-0808">Transferase</keyword>
<accession>A0A4V3HZL1</accession>
<dbReference type="PANTHER" id="PTHR30231">
    <property type="entry name" value="DNA POLYMERASE III SUBUNIT EPSILON"/>
    <property type="match status" value="1"/>
</dbReference>
<evidence type="ECO:0000313" key="8">
    <source>
        <dbReference type="Proteomes" id="UP000295685"/>
    </source>
</evidence>
<dbReference type="FunFam" id="3.30.420.10:FF:000045">
    <property type="entry name" value="3'-5' exonuclease DinG"/>
    <property type="match status" value="1"/>
</dbReference>
<evidence type="ECO:0000259" key="4">
    <source>
        <dbReference type="SMART" id="SM00479"/>
    </source>
</evidence>
<dbReference type="Pfam" id="PF00929">
    <property type="entry name" value="RNase_T"/>
    <property type="match status" value="1"/>
</dbReference>
<dbReference type="CDD" id="cd06127">
    <property type="entry name" value="DEDDh"/>
    <property type="match status" value="1"/>
</dbReference>
<dbReference type="Proteomes" id="UP000295685">
    <property type="component" value="Unassembled WGS sequence"/>
</dbReference>
<dbReference type="AlphaFoldDB" id="A0A4V3HZL1"/>
<dbReference type="GO" id="GO:0003887">
    <property type="term" value="F:DNA-directed DNA polymerase activity"/>
    <property type="evidence" value="ECO:0007669"/>
    <property type="project" value="UniProtKB-EC"/>
</dbReference>
<gene>
    <name evidence="5" type="primary">polC_2</name>
    <name evidence="6" type="synonym">polC_1</name>
    <name evidence="6" type="ORF">CCUG60883_00018</name>
    <name evidence="5" type="ORF">CCUG60885_03077</name>
</gene>
<dbReference type="Pfam" id="PF10708">
    <property type="entry name" value="DUF2510"/>
    <property type="match status" value="1"/>
</dbReference>
<evidence type="ECO:0000313" key="6">
    <source>
        <dbReference type="EMBL" id="TEA09257.1"/>
    </source>
</evidence>
<protein>
    <submittedName>
        <fullName evidence="5">DNA polymerase III PolC-type</fullName>
        <ecNumber evidence="5">2.7.7.7</ecNumber>
    </submittedName>
</protein>
<keyword evidence="1" id="KW-0540">Nuclease</keyword>
<dbReference type="EMBL" id="PECM01000001">
    <property type="protein sequence ID" value="TEA09257.1"/>
    <property type="molecule type" value="Genomic_DNA"/>
</dbReference>
<dbReference type="GO" id="GO:0003676">
    <property type="term" value="F:nucleic acid binding"/>
    <property type="evidence" value="ECO:0007669"/>
    <property type="project" value="InterPro"/>
</dbReference>
<keyword evidence="7" id="KW-1185">Reference proteome</keyword>
<dbReference type="InterPro" id="IPR012337">
    <property type="entry name" value="RNaseH-like_sf"/>
</dbReference>
<keyword evidence="3" id="KW-0269">Exonuclease</keyword>
<evidence type="ECO:0000313" key="7">
    <source>
        <dbReference type="Proteomes" id="UP000294844"/>
    </source>
</evidence>
<keyword evidence="2" id="KW-0378">Hydrolase</keyword>
<keyword evidence="5" id="KW-0548">Nucleotidyltransferase</keyword>
<dbReference type="InterPro" id="IPR018929">
    <property type="entry name" value="DUF2510"/>
</dbReference>
<dbReference type="InterPro" id="IPR013520">
    <property type="entry name" value="Ribonucl_H"/>
</dbReference>
<dbReference type="Gene3D" id="3.30.420.10">
    <property type="entry name" value="Ribonuclease H-like superfamily/Ribonuclease H"/>
    <property type="match status" value="1"/>
</dbReference>
<dbReference type="GO" id="GO:0008408">
    <property type="term" value="F:3'-5' exonuclease activity"/>
    <property type="evidence" value="ECO:0007669"/>
    <property type="project" value="TreeGrafter"/>
</dbReference>
<reference evidence="7 8" key="1">
    <citation type="journal article" date="2019" name="Sci. Rep.">
        <title>Extended insight into the Mycobacterium chelonae-abscessus complex through whole genome sequencing of Mycobacterium salmoniphilum outbreak and Mycobacterium salmoniphilum-like strains.</title>
        <authorList>
            <person name="Behra P.R.K."/>
            <person name="Das S."/>
            <person name="Pettersson B.M.F."/>
            <person name="Shirreff L."/>
            <person name="DuCote T."/>
            <person name="Jacobsson K.G."/>
            <person name="Ennis D.G."/>
            <person name="Kirsebom L.A."/>
        </authorList>
    </citation>
    <scope>NUCLEOTIDE SEQUENCE [LARGE SCALE GENOMIC DNA]</scope>
    <source>
        <strain evidence="6 7">CCUG 60883</strain>
        <strain evidence="5 8">CCUG 60885</strain>
    </source>
</reference>
<name>A0A4V3HZL1_9MYCO</name>
<comment type="caution">
    <text evidence="5">The sequence shown here is derived from an EMBL/GenBank/DDBJ whole genome shotgun (WGS) entry which is preliminary data.</text>
</comment>
<evidence type="ECO:0000313" key="5">
    <source>
        <dbReference type="EMBL" id="TDZ93474.1"/>
    </source>
</evidence>
<organism evidence="5 8">
    <name type="scientific">Mycobacteroides salmoniphilum</name>
    <dbReference type="NCBI Taxonomy" id="404941"/>
    <lineage>
        <taxon>Bacteria</taxon>
        <taxon>Bacillati</taxon>
        <taxon>Actinomycetota</taxon>
        <taxon>Actinomycetes</taxon>
        <taxon>Mycobacteriales</taxon>
        <taxon>Mycobacteriaceae</taxon>
        <taxon>Mycobacteroides</taxon>
    </lineage>
</organism>
<sequence>MNVLAGWYPDPWGQAALRWWSGAEWTGWIHPPAPGFTAPLDPPPDIALHETGAAAAGGLADLLAGADRVAVIDVETTGIYNVDRVAELAIVTMDSVGSVIDEFETLINPHRDLGPTWVHGLTASMVINAPDFGDVAPHIAARLHGAVVVSHNLPFDTRMVGNEFGRANIDIDWGIGLDTLRATGCKLEVACAEYGITPQGAHRALFDARATGQLLFAVADTFTDICSPVAANPLRHTPPGRLSTRDGLGAVAVNVPYLADLARGVHADIDVAAYVNLLDRAVADLKLTADERHELAALAKELGLDAHGRERAHREFLNGVIDAALEDSIVTDTEHEQLCRVAALLDLDIKLVTRRTNPYRLAEDTIVLAAGLSVCFTGAALDDRGNLIDRKSVLEVEAQAHGLVTIDKFRKTCGLVIAADTASESVKVTEARRLGVPVASLADYRTALSTGQPLSVTRIATTEIAQVCGRCGDSWMASRRSSKPICRDCRDTLPNRGASQRSPAKDQSKFVAAQPLPLFQTLVCSACLDTWERPRTRGRLPLHCPSCAGVGA</sequence>
<dbReference type="EMBL" id="PECK01000006">
    <property type="protein sequence ID" value="TDZ93474.1"/>
    <property type="molecule type" value="Genomic_DNA"/>
</dbReference>
<evidence type="ECO:0000256" key="3">
    <source>
        <dbReference type="ARBA" id="ARBA00022839"/>
    </source>
</evidence>
<dbReference type="GO" id="GO:0005829">
    <property type="term" value="C:cytosol"/>
    <property type="evidence" value="ECO:0007669"/>
    <property type="project" value="TreeGrafter"/>
</dbReference>
<evidence type="ECO:0000256" key="1">
    <source>
        <dbReference type="ARBA" id="ARBA00022722"/>
    </source>
</evidence>